<reference evidence="1 2" key="1">
    <citation type="submission" date="2019-02" db="EMBL/GenBank/DDBJ databases">
        <authorList>
            <person name="Lehtovirta-Morley E L."/>
        </authorList>
    </citation>
    <scope>NUCLEOTIDE SEQUENCE [LARGE SCALE GENOMIC DNA]</scope>
    <source>
        <strain evidence="1">NFRAN1</strain>
    </source>
</reference>
<dbReference type="Proteomes" id="UP000294299">
    <property type="component" value="Chromosome NFRAN"/>
</dbReference>
<evidence type="ECO:0000313" key="1">
    <source>
        <dbReference type="EMBL" id="VFJ14454.1"/>
    </source>
</evidence>
<keyword evidence="2" id="KW-1185">Reference proteome</keyword>
<accession>A0A484ICC8</accession>
<organism evidence="1 2">
    <name type="scientific">Candidatus Nitrosocosmicus franklandianus</name>
    <dbReference type="NCBI Taxonomy" id="1798806"/>
    <lineage>
        <taxon>Archaea</taxon>
        <taxon>Nitrososphaerota</taxon>
        <taxon>Nitrososphaeria</taxon>
        <taxon>Nitrososphaerales</taxon>
        <taxon>Nitrososphaeraceae</taxon>
        <taxon>Candidatus Nitrosocosmicus</taxon>
    </lineage>
</organism>
<sequence>MINQNPHLIEMTDIKLDGLDSINSNNLETYCNTNAQKTSLL</sequence>
<dbReference type="AlphaFoldDB" id="A0A484ICC8"/>
<proteinExistence type="predicted"/>
<gene>
    <name evidence="1" type="ORF">NFRAN_2132</name>
</gene>
<name>A0A484ICC8_9ARCH</name>
<dbReference type="KEGG" id="nfn:NFRAN_2132"/>
<protein>
    <submittedName>
        <fullName evidence="1">Uncharacterized protein</fullName>
    </submittedName>
</protein>
<evidence type="ECO:0000313" key="2">
    <source>
        <dbReference type="Proteomes" id="UP000294299"/>
    </source>
</evidence>
<dbReference type="EMBL" id="LR216287">
    <property type="protein sequence ID" value="VFJ14454.1"/>
    <property type="molecule type" value="Genomic_DNA"/>
</dbReference>